<dbReference type="EMBL" id="BGPR01003609">
    <property type="protein sequence ID" value="GBM90324.1"/>
    <property type="molecule type" value="Genomic_DNA"/>
</dbReference>
<dbReference type="GO" id="GO:0003676">
    <property type="term" value="F:nucleic acid binding"/>
    <property type="evidence" value="ECO:0007669"/>
    <property type="project" value="InterPro"/>
</dbReference>
<sequence length="135" mass="15476">MALSFTSRLVLRFLSPVQSMGRVINLLRNQLIPAPPLLATPVKQLLNLHFVNDRIISRHFKTAWPPRSPDLNPCDFWLLGYLKDVVYGDPTANLTGLKNRVTQHIPNITTETLRSVVDYAVLLFHLIGKKWWTAY</sequence>
<dbReference type="PANTHER" id="PTHR47326">
    <property type="entry name" value="TRANSPOSABLE ELEMENT TC3 TRANSPOSASE-LIKE PROTEIN"/>
    <property type="match status" value="1"/>
</dbReference>
<dbReference type="Gene3D" id="3.30.420.10">
    <property type="entry name" value="Ribonuclease H-like superfamily/Ribonuclease H"/>
    <property type="match status" value="1"/>
</dbReference>
<keyword evidence="2" id="KW-1185">Reference proteome</keyword>
<evidence type="ECO:0000313" key="1">
    <source>
        <dbReference type="EMBL" id="GBM90324.1"/>
    </source>
</evidence>
<dbReference type="Proteomes" id="UP000499080">
    <property type="component" value="Unassembled WGS sequence"/>
</dbReference>
<protein>
    <submittedName>
        <fullName evidence="1">Uncharacterized protein</fullName>
    </submittedName>
</protein>
<gene>
    <name evidence="1" type="ORF">AVEN_116314_1</name>
</gene>
<dbReference type="OrthoDB" id="6436543at2759"/>
<dbReference type="InterPro" id="IPR036397">
    <property type="entry name" value="RNaseH_sf"/>
</dbReference>
<proteinExistence type="predicted"/>
<comment type="caution">
    <text evidence="1">The sequence shown here is derived from an EMBL/GenBank/DDBJ whole genome shotgun (WGS) entry which is preliminary data.</text>
</comment>
<organism evidence="1 2">
    <name type="scientific">Araneus ventricosus</name>
    <name type="common">Orbweaver spider</name>
    <name type="synonym">Epeira ventricosa</name>
    <dbReference type="NCBI Taxonomy" id="182803"/>
    <lineage>
        <taxon>Eukaryota</taxon>
        <taxon>Metazoa</taxon>
        <taxon>Ecdysozoa</taxon>
        <taxon>Arthropoda</taxon>
        <taxon>Chelicerata</taxon>
        <taxon>Arachnida</taxon>
        <taxon>Araneae</taxon>
        <taxon>Araneomorphae</taxon>
        <taxon>Entelegynae</taxon>
        <taxon>Araneoidea</taxon>
        <taxon>Araneidae</taxon>
        <taxon>Araneus</taxon>
    </lineage>
</organism>
<evidence type="ECO:0000313" key="2">
    <source>
        <dbReference type="Proteomes" id="UP000499080"/>
    </source>
</evidence>
<dbReference type="AlphaFoldDB" id="A0A4Y2JK48"/>
<reference evidence="1 2" key="1">
    <citation type="journal article" date="2019" name="Sci. Rep.">
        <title>Orb-weaving spider Araneus ventricosus genome elucidates the spidroin gene catalogue.</title>
        <authorList>
            <person name="Kono N."/>
            <person name="Nakamura H."/>
            <person name="Ohtoshi R."/>
            <person name="Moran D.A.P."/>
            <person name="Shinohara A."/>
            <person name="Yoshida Y."/>
            <person name="Fujiwara M."/>
            <person name="Mori M."/>
            <person name="Tomita M."/>
            <person name="Arakawa K."/>
        </authorList>
    </citation>
    <scope>NUCLEOTIDE SEQUENCE [LARGE SCALE GENOMIC DNA]</scope>
</reference>
<accession>A0A4Y2JK48</accession>
<name>A0A4Y2JK48_ARAVE</name>
<dbReference type="PANTHER" id="PTHR47326:SF1">
    <property type="entry name" value="HTH PSQ-TYPE DOMAIN-CONTAINING PROTEIN"/>
    <property type="match status" value="1"/>
</dbReference>